<evidence type="ECO:0000259" key="1">
    <source>
        <dbReference type="Pfam" id="PF01370"/>
    </source>
</evidence>
<reference evidence="2 3" key="1">
    <citation type="submission" date="2019-03" db="EMBL/GenBank/DDBJ databases">
        <title>Single cell metagenomics reveals metabolic interactions within the superorganism composed of flagellate Streblomastix strix and complex community of Bacteroidetes bacteria on its surface.</title>
        <authorList>
            <person name="Treitli S.C."/>
            <person name="Kolisko M."/>
            <person name="Husnik F."/>
            <person name="Keeling P."/>
            <person name="Hampl V."/>
        </authorList>
    </citation>
    <scope>NUCLEOTIDE SEQUENCE [LARGE SCALE GENOMIC DNA]</scope>
    <source>
        <strain evidence="2">St1</strain>
    </source>
</reference>
<dbReference type="InterPro" id="IPR050177">
    <property type="entry name" value="Lipid_A_modif_metabolic_enz"/>
</dbReference>
<dbReference type="Proteomes" id="UP000324575">
    <property type="component" value="Unassembled WGS sequence"/>
</dbReference>
<keyword evidence="2" id="KW-0560">Oxidoreductase</keyword>
<evidence type="ECO:0000313" key="3">
    <source>
        <dbReference type="Proteomes" id="UP000324575"/>
    </source>
</evidence>
<dbReference type="InterPro" id="IPR001509">
    <property type="entry name" value="Epimerase_deHydtase"/>
</dbReference>
<dbReference type="AlphaFoldDB" id="A0A5M8P0S0"/>
<evidence type="ECO:0000313" key="2">
    <source>
        <dbReference type="EMBL" id="KAA6302035.1"/>
    </source>
</evidence>
<dbReference type="SUPFAM" id="SSF51735">
    <property type="entry name" value="NAD(P)-binding Rossmann-fold domains"/>
    <property type="match status" value="1"/>
</dbReference>
<protein>
    <submittedName>
        <fullName evidence="2">GDP-L-fucose synthase</fullName>
        <ecNumber evidence="2">1.1.1.271</ecNumber>
    </submittedName>
</protein>
<feature type="domain" description="NAD-dependent epimerase/dehydratase" evidence="1">
    <location>
        <begin position="4"/>
        <end position="213"/>
    </location>
</feature>
<gene>
    <name evidence="2" type="ORF">EZS26_001851</name>
</gene>
<dbReference type="GO" id="GO:0050577">
    <property type="term" value="F:GDP-L-fucose synthase activity"/>
    <property type="evidence" value="ECO:0007669"/>
    <property type="project" value="UniProtKB-EC"/>
</dbReference>
<dbReference type="EC" id="1.1.1.271" evidence="2"/>
<proteinExistence type="predicted"/>
<organism evidence="2 3">
    <name type="scientific">Candidatus Ordinivivax streblomastigis</name>
    <dbReference type="NCBI Taxonomy" id="2540710"/>
    <lineage>
        <taxon>Bacteria</taxon>
        <taxon>Pseudomonadati</taxon>
        <taxon>Bacteroidota</taxon>
        <taxon>Bacteroidia</taxon>
        <taxon>Bacteroidales</taxon>
        <taxon>Candidatus Ordinivivax</taxon>
    </lineage>
</organism>
<accession>A0A5M8P0S0</accession>
<dbReference type="PANTHER" id="PTHR43245">
    <property type="entry name" value="BIFUNCTIONAL POLYMYXIN RESISTANCE PROTEIN ARNA"/>
    <property type="match status" value="1"/>
</dbReference>
<sequence>MKKILITGASGFIGSFLTEEALKKEWQTWAGIRKTSSREYLQNPTIQFIDLIFSDKEKLKAQINHHAERYGAWDYVIHNAGLTKCLNPADFDRVNYLFSRNLIEALQETGHTPKKFILMSSLSAHHPQADTVYGRSKLKAEEFLQSQLNFPYIILCPTGVYGPREKDYYLMLKTIQAGFDLTAGFQPQRLTFIYVKDLVKAAFLALESPIQNKTYLLADGRLYSDTEYTRLVKKTLNKSFVLKIRVPLMILKTVSILSEEIAKRTQKPSTLNRDKYEIMKQRDWSCDSSPLENDLGFRADYDLEHGLQESVDWYRTNAWL</sequence>
<name>A0A5M8P0S0_9BACT</name>
<dbReference type="PANTHER" id="PTHR43245:SF58">
    <property type="entry name" value="BLL5923 PROTEIN"/>
    <property type="match status" value="1"/>
</dbReference>
<dbReference type="Pfam" id="PF01370">
    <property type="entry name" value="Epimerase"/>
    <property type="match status" value="1"/>
</dbReference>
<comment type="caution">
    <text evidence="2">The sequence shown here is derived from an EMBL/GenBank/DDBJ whole genome shotgun (WGS) entry which is preliminary data.</text>
</comment>
<dbReference type="InterPro" id="IPR036291">
    <property type="entry name" value="NAD(P)-bd_dom_sf"/>
</dbReference>
<dbReference type="Gene3D" id="3.40.50.720">
    <property type="entry name" value="NAD(P)-binding Rossmann-like Domain"/>
    <property type="match status" value="1"/>
</dbReference>
<dbReference type="EMBL" id="SNRX01000011">
    <property type="protein sequence ID" value="KAA6302035.1"/>
    <property type="molecule type" value="Genomic_DNA"/>
</dbReference>